<dbReference type="EMBL" id="CP034338">
    <property type="protein sequence ID" value="AZL66234.1"/>
    <property type="molecule type" value="Genomic_DNA"/>
</dbReference>
<proteinExistence type="predicted"/>
<evidence type="ECO:0000313" key="1">
    <source>
        <dbReference type="EMBL" id="AZL66234.1"/>
    </source>
</evidence>
<dbReference type="AlphaFoldDB" id="A0A3Q8TWV9"/>
<dbReference type="Proteomes" id="UP000268230">
    <property type="component" value="Chromosome"/>
</dbReference>
<reference evidence="1 2" key="1">
    <citation type="submission" date="2018-12" db="EMBL/GenBank/DDBJ databases">
        <authorList>
            <person name="Li S."/>
            <person name="Yang R."/>
            <person name="Chen G."/>
            <person name="Zou L."/>
            <person name="Zhang C."/>
            <person name="Chen Y."/>
            <person name="Liu Z."/>
            <person name="Li Y."/>
            <person name="Yan Y."/>
            <person name="Huang M."/>
            <person name="Chen T."/>
        </authorList>
    </citation>
    <scope>NUCLEOTIDE SEQUENCE [LARGE SCALE GENOMIC DNA]</scope>
    <source>
        <strain evidence="1 2">1257</strain>
    </source>
</reference>
<name>A0A3Q8TWV9_9PSED</name>
<protein>
    <submittedName>
        <fullName evidence="1">Uncharacterized protein</fullName>
    </submittedName>
</protein>
<gene>
    <name evidence="1" type="ORF">EJA05_00140</name>
</gene>
<evidence type="ECO:0000313" key="2">
    <source>
        <dbReference type="Proteomes" id="UP000268230"/>
    </source>
</evidence>
<accession>A0A3Q8TWV9</accession>
<sequence length="76" mass="7788">MGAGLPAKKPPRCMAPAAPVFAGKPAPTGILSHSGLSDFSSQGCPFLIQRNILRTLSPAITFSPGTPASRLQTVAE</sequence>
<dbReference type="KEGG" id="pory:EJA05_00140"/>
<organism evidence="1 2">
    <name type="scientific">Pseudomonas entomophila</name>
    <dbReference type="NCBI Taxonomy" id="312306"/>
    <lineage>
        <taxon>Bacteria</taxon>
        <taxon>Pseudomonadati</taxon>
        <taxon>Pseudomonadota</taxon>
        <taxon>Gammaproteobacteria</taxon>
        <taxon>Pseudomonadales</taxon>
        <taxon>Pseudomonadaceae</taxon>
        <taxon>Pseudomonas</taxon>
    </lineage>
</organism>